<dbReference type="Proteomes" id="UP000817854">
    <property type="component" value="Unassembled WGS sequence"/>
</dbReference>
<organism evidence="4 5">
    <name type="scientific">Flavobacterium jejuense</name>
    <dbReference type="NCBI Taxonomy" id="1544455"/>
    <lineage>
        <taxon>Bacteria</taxon>
        <taxon>Pseudomonadati</taxon>
        <taxon>Bacteroidota</taxon>
        <taxon>Flavobacteriia</taxon>
        <taxon>Flavobacteriales</taxon>
        <taxon>Flavobacteriaceae</taxon>
        <taxon>Flavobacterium</taxon>
    </lineage>
</organism>
<dbReference type="NCBIfam" id="TIGR04183">
    <property type="entry name" value="Por_Secre_tail"/>
    <property type="match status" value="1"/>
</dbReference>
<reference evidence="4 5" key="2">
    <citation type="submission" date="2019-05" db="EMBL/GenBank/DDBJ databases">
        <authorList>
            <person name="Lianzixin W."/>
        </authorList>
    </citation>
    <scope>NUCLEOTIDE SEQUENCE [LARGE SCALE GENOMIC DNA]</scope>
    <source>
        <strain evidence="4 5">EC11</strain>
    </source>
</reference>
<evidence type="ECO:0000256" key="2">
    <source>
        <dbReference type="SAM" id="SignalP"/>
    </source>
</evidence>
<reference evidence="4 5" key="3">
    <citation type="submission" date="2020-02" db="EMBL/GenBank/DDBJ databases">
        <title>Flavobacterium profundi sp. nov., isolated from a deep-sea seamount.</title>
        <authorList>
            <person name="Zhang D.-C."/>
        </authorList>
    </citation>
    <scope>NUCLEOTIDE SEQUENCE [LARGE SCALE GENOMIC DNA]</scope>
    <source>
        <strain evidence="4 5">EC11</strain>
    </source>
</reference>
<evidence type="ECO:0000313" key="4">
    <source>
        <dbReference type="EMBL" id="NHN26565.1"/>
    </source>
</evidence>
<keyword evidence="1 2" id="KW-0732">Signal</keyword>
<dbReference type="InterPro" id="IPR028994">
    <property type="entry name" value="Integrin_alpha_N"/>
</dbReference>
<dbReference type="Pfam" id="PF18962">
    <property type="entry name" value="Por_Secre_tail"/>
    <property type="match status" value="1"/>
</dbReference>
<keyword evidence="5" id="KW-1185">Reference proteome</keyword>
<dbReference type="SUPFAM" id="SSF82171">
    <property type="entry name" value="DPP6 N-terminal domain-like"/>
    <property type="match status" value="1"/>
</dbReference>
<evidence type="ECO:0000313" key="5">
    <source>
        <dbReference type="Proteomes" id="UP000817854"/>
    </source>
</evidence>
<gene>
    <name evidence="4" type="ORF">FIA58_012835</name>
</gene>
<dbReference type="PANTHER" id="PTHR36220:SF1">
    <property type="entry name" value="GAMMA TUBULIN COMPLEX COMPONENT C-TERMINAL DOMAIN-CONTAINING PROTEIN"/>
    <property type="match status" value="1"/>
</dbReference>
<feature type="signal peptide" evidence="2">
    <location>
        <begin position="1"/>
        <end position="19"/>
    </location>
</feature>
<evidence type="ECO:0000256" key="1">
    <source>
        <dbReference type="ARBA" id="ARBA00022729"/>
    </source>
</evidence>
<proteinExistence type="predicted"/>
<feature type="domain" description="Secretion system C-terminal sorting" evidence="3">
    <location>
        <begin position="415"/>
        <end position="481"/>
    </location>
</feature>
<reference evidence="5" key="1">
    <citation type="submission" date="2019-05" db="EMBL/GenBank/DDBJ databases">
        <title>Flavobacterium profundi sp. nov., isolated from a deep-sea seamount.</title>
        <authorList>
            <person name="Zhang D.-C."/>
        </authorList>
    </citation>
    <scope>NUCLEOTIDE SEQUENCE [LARGE SCALE GENOMIC DNA]</scope>
    <source>
        <strain evidence="5">EC11</strain>
    </source>
</reference>
<dbReference type="InterPro" id="IPR013519">
    <property type="entry name" value="Int_alpha_beta-p"/>
</dbReference>
<dbReference type="InterPro" id="IPR026444">
    <property type="entry name" value="Secre_tail"/>
</dbReference>
<comment type="caution">
    <text evidence="4">The sequence shown here is derived from an EMBL/GenBank/DDBJ whole genome shotgun (WGS) entry which is preliminary data.</text>
</comment>
<accession>A0ABX0IXU2</accession>
<dbReference type="SMART" id="SM00191">
    <property type="entry name" value="Int_alpha"/>
    <property type="match status" value="2"/>
</dbReference>
<name>A0ABX0IXU2_9FLAO</name>
<dbReference type="PANTHER" id="PTHR36220">
    <property type="entry name" value="UNNAMED PRODUCT"/>
    <property type="match status" value="1"/>
</dbReference>
<dbReference type="RefSeq" id="WP_140962886.1">
    <property type="nucleotide sequence ID" value="NZ_VEVQ02000008.1"/>
</dbReference>
<dbReference type="PROSITE" id="PS51470">
    <property type="entry name" value="FG_GAP"/>
    <property type="match status" value="1"/>
</dbReference>
<evidence type="ECO:0000259" key="3">
    <source>
        <dbReference type="Pfam" id="PF18962"/>
    </source>
</evidence>
<protein>
    <submittedName>
        <fullName evidence="4">T9SS type A sorting domain-containing protein</fullName>
    </submittedName>
</protein>
<dbReference type="EMBL" id="VEVQ02000008">
    <property type="protein sequence ID" value="NHN26565.1"/>
    <property type="molecule type" value="Genomic_DNA"/>
</dbReference>
<dbReference type="Gene3D" id="2.130.10.130">
    <property type="entry name" value="Integrin alpha, N-terminal"/>
    <property type="match status" value="2"/>
</dbReference>
<feature type="chain" id="PRO_5046324875" evidence="2">
    <location>
        <begin position="20"/>
        <end position="483"/>
    </location>
</feature>
<sequence length="483" mass="53082">MKKTVLFLVLNIGFVTANAQTLIGNFINGSFGQELSLDIAINSNGDRLMFGMPDYPNNNNGIVSEYSLSSSWYAVNVLDNEPIEASRFGTSLSISNNGNRIAIGAPFHWYHQPYNIGRVYVYDYDASTTPNWQQVGNVIEGVNAKDLFGEKISLSSDGNRLAVSGYLADINGITDSGLVRVFQFNSSNSQWEQMGNDFYDTESANEYGRSCVLSKDGSTLVIGSPGKSSGYGETSVYRWSESGSIWEQVGATLIGDNSERLGTSLVVNQDGTLLTIGCVNASVSNVNYIGRVRTFKLISGSWVEFSTSLFGENQSNYFGYNLSMSDDGTVLAVAAIGWQSFRGRVYVYSLVGNEWVQKTFFEGTSNSRLGDALSLTSDGNRIALGSKPNGSYRVMAYDITNVLNANQFVTENTKIYPNPTKEKIIVFLNNSLEFINSRIYNAMGQLVKESKSKEINVQHLSKGLYFVEVETSKGKGVQKFIKE</sequence>